<dbReference type="Proteomes" id="UP000235965">
    <property type="component" value="Unassembled WGS sequence"/>
</dbReference>
<name>A0A2J7QNY9_9NEOP</name>
<evidence type="ECO:0000313" key="2">
    <source>
        <dbReference type="EMBL" id="PNF30305.1"/>
    </source>
</evidence>
<dbReference type="AlphaFoldDB" id="A0A2J7QNY9"/>
<evidence type="ECO:0000313" key="3">
    <source>
        <dbReference type="Proteomes" id="UP000235965"/>
    </source>
</evidence>
<feature type="compositionally biased region" description="Basic and acidic residues" evidence="1">
    <location>
        <begin position="115"/>
        <end position="129"/>
    </location>
</feature>
<sequence>AIRKVQENQVGWKLNGIHQLLAYAKDVNLLGDNIDMIKKNTETLIEACKNAGKNHDIKTANRSYENVSQFKYLGTTVTDQNSIQEKIKKRMNSVNIGTSSECEAQDGNCEDSAETDDKNNIESDTDEVK</sequence>
<gene>
    <name evidence="2" type="ORF">B7P43_G15019</name>
</gene>
<dbReference type="EMBL" id="NEVH01012098">
    <property type="protein sequence ID" value="PNF30305.1"/>
    <property type="molecule type" value="Genomic_DNA"/>
</dbReference>
<keyword evidence="3" id="KW-1185">Reference proteome</keyword>
<proteinExistence type="predicted"/>
<comment type="caution">
    <text evidence="2">The sequence shown here is derived from an EMBL/GenBank/DDBJ whole genome shotgun (WGS) entry which is preliminary data.</text>
</comment>
<reference evidence="2 3" key="1">
    <citation type="submission" date="2017-12" db="EMBL/GenBank/DDBJ databases">
        <title>Hemimetabolous genomes reveal molecular basis of termite eusociality.</title>
        <authorList>
            <person name="Harrison M.C."/>
            <person name="Jongepier E."/>
            <person name="Robertson H.M."/>
            <person name="Arning N."/>
            <person name="Bitard-Feildel T."/>
            <person name="Chao H."/>
            <person name="Childers C.P."/>
            <person name="Dinh H."/>
            <person name="Doddapaneni H."/>
            <person name="Dugan S."/>
            <person name="Gowin J."/>
            <person name="Greiner C."/>
            <person name="Han Y."/>
            <person name="Hu H."/>
            <person name="Hughes D.S.T."/>
            <person name="Huylmans A.-K."/>
            <person name="Kemena C."/>
            <person name="Kremer L.P.M."/>
            <person name="Lee S.L."/>
            <person name="Lopez-Ezquerra A."/>
            <person name="Mallet L."/>
            <person name="Monroy-Kuhn J.M."/>
            <person name="Moser A."/>
            <person name="Murali S.C."/>
            <person name="Muzny D.M."/>
            <person name="Otani S."/>
            <person name="Piulachs M.-D."/>
            <person name="Poelchau M."/>
            <person name="Qu J."/>
            <person name="Schaub F."/>
            <person name="Wada-Katsumata A."/>
            <person name="Worley K.C."/>
            <person name="Xie Q."/>
            <person name="Ylla G."/>
            <person name="Poulsen M."/>
            <person name="Gibbs R.A."/>
            <person name="Schal C."/>
            <person name="Richards S."/>
            <person name="Belles X."/>
            <person name="Korb J."/>
            <person name="Bornberg-Bauer E."/>
        </authorList>
    </citation>
    <scope>NUCLEOTIDE SEQUENCE [LARGE SCALE GENOMIC DNA]</scope>
    <source>
        <tissue evidence="2">Whole body</tissue>
    </source>
</reference>
<dbReference type="InParanoid" id="A0A2J7QNY9"/>
<evidence type="ECO:0000256" key="1">
    <source>
        <dbReference type="SAM" id="MobiDB-lite"/>
    </source>
</evidence>
<feature type="region of interest" description="Disordered" evidence="1">
    <location>
        <begin position="97"/>
        <end position="129"/>
    </location>
</feature>
<accession>A0A2J7QNY9</accession>
<feature type="non-terminal residue" evidence="2">
    <location>
        <position position="1"/>
    </location>
</feature>
<protein>
    <submittedName>
        <fullName evidence="2">Uncharacterized protein</fullName>
    </submittedName>
</protein>
<organism evidence="2 3">
    <name type="scientific">Cryptotermes secundus</name>
    <dbReference type="NCBI Taxonomy" id="105785"/>
    <lineage>
        <taxon>Eukaryota</taxon>
        <taxon>Metazoa</taxon>
        <taxon>Ecdysozoa</taxon>
        <taxon>Arthropoda</taxon>
        <taxon>Hexapoda</taxon>
        <taxon>Insecta</taxon>
        <taxon>Pterygota</taxon>
        <taxon>Neoptera</taxon>
        <taxon>Polyneoptera</taxon>
        <taxon>Dictyoptera</taxon>
        <taxon>Blattodea</taxon>
        <taxon>Blattoidea</taxon>
        <taxon>Termitoidae</taxon>
        <taxon>Kalotermitidae</taxon>
        <taxon>Cryptotermitinae</taxon>
        <taxon>Cryptotermes</taxon>
    </lineage>
</organism>